<dbReference type="PANTHER" id="PTHR10948:SF23">
    <property type="entry name" value="TRANSPOSASE INSI FOR INSERTION SEQUENCE ELEMENT IS30A-RELATED"/>
    <property type="match status" value="1"/>
</dbReference>
<evidence type="ECO:0000313" key="2">
    <source>
        <dbReference type="EMBL" id="CCO21541.1"/>
    </source>
</evidence>
<organism evidence="2">
    <name type="scientific">termite gut metagenome</name>
    <dbReference type="NCBI Taxonomy" id="433724"/>
    <lineage>
        <taxon>unclassified sequences</taxon>
        <taxon>metagenomes</taxon>
        <taxon>organismal metagenomes</taxon>
    </lineage>
</organism>
<gene>
    <name evidence="2" type="ORF">BN138_729</name>
</gene>
<dbReference type="EMBL" id="HF548310">
    <property type="protein sequence ID" value="CCO21541.1"/>
    <property type="molecule type" value="Genomic_DNA"/>
</dbReference>
<dbReference type="InterPro" id="IPR001584">
    <property type="entry name" value="Integrase_cat-core"/>
</dbReference>
<sequence length="197" mass="22719">MKQKRLPGYSERKHLRRRGILKYRRGDNRPIHPERTIHERPELIDTRVRIGDWEGDTVLGGPGKGGLVTAIKRRSRYLEMGLIANKEASTAEQVMCNMLAGTVPVLSVTLDNGSEFANFRQIEQTLEAPIYFADPHSPWQRESNENVNGLIRFFFPKGTDFRAVSHEQVERVLHLINHRPRKCLGWLFPIEFLNCCS</sequence>
<dbReference type="InterPro" id="IPR053392">
    <property type="entry name" value="Transposase_IS30-like"/>
</dbReference>
<accession>S0DGK3</accession>
<reference evidence="2" key="2">
    <citation type="journal article" date="2013" name="Biotechnol. Biofuels">
        <title>Mining for hemicellulases in the fungus-growing termite Pseudacanthotermes militaris using functional metagenomics.</title>
        <authorList>
            <person name="Bastien G."/>
            <person name="Arnal G."/>
            <person name="Bozonnet S."/>
            <person name="Laguerre S."/>
            <person name="Ferreira F."/>
            <person name="Faure R."/>
            <person name="Henrissat B."/>
            <person name="Lefevre F."/>
            <person name="Robe P."/>
            <person name="Bouchez O."/>
            <person name="Noirot C."/>
            <person name="Dumon C."/>
            <person name="O'Donohue M."/>
        </authorList>
    </citation>
    <scope>NUCLEOTIDE SEQUENCE</scope>
</reference>
<dbReference type="InterPro" id="IPR012337">
    <property type="entry name" value="RNaseH-like_sf"/>
</dbReference>
<dbReference type="AlphaFoldDB" id="S0DGK3"/>
<reference evidence="2" key="1">
    <citation type="submission" date="2012-10" db="EMBL/GenBank/DDBJ databases">
        <authorList>
            <person name="Sandrine L."/>
        </authorList>
    </citation>
    <scope>NUCLEOTIDE SEQUENCE</scope>
</reference>
<dbReference type="GO" id="GO:0004803">
    <property type="term" value="F:transposase activity"/>
    <property type="evidence" value="ECO:0007669"/>
    <property type="project" value="TreeGrafter"/>
</dbReference>
<evidence type="ECO:0000259" key="1">
    <source>
        <dbReference type="PROSITE" id="PS50994"/>
    </source>
</evidence>
<dbReference type="NCBIfam" id="NF033563">
    <property type="entry name" value="transpos_IS30"/>
    <property type="match status" value="1"/>
</dbReference>
<dbReference type="SUPFAM" id="SSF53098">
    <property type="entry name" value="Ribonuclease H-like"/>
    <property type="match status" value="1"/>
</dbReference>
<name>S0DGK3_9ZZZZ</name>
<dbReference type="InterPro" id="IPR051917">
    <property type="entry name" value="Transposase-Integrase"/>
</dbReference>
<proteinExistence type="predicted"/>
<dbReference type="GO" id="GO:0005829">
    <property type="term" value="C:cytosol"/>
    <property type="evidence" value="ECO:0007669"/>
    <property type="project" value="TreeGrafter"/>
</dbReference>
<dbReference type="GO" id="GO:0003676">
    <property type="term" value="F:nucleic acid binding"/>
    <property type="evidence" value="ECO:0007669"/>
    <property type="project" value="InterPro"/>
</dbReference>
<dbReference type="Gene3D" id="3.30.420.10">
    <property type="entry name" value="Ribonuclease H-like superfamily/Ribonuclease H"/>
    <property type="match status" value="1"/>
</dbReference>
<dbReference type="PROSITE" id="PS50994">
    <property type="entry name" value="INTEGRASE"/>
    <property type="match status" value="1"/>
</dbReference>
<dbReference type="PANTHER" id="PTHR10948">
    <property type="entry name" value="TRANSPOSASE"/>
    <property type="match status" value="1"/>
</dbReference>
<dbReference type="GO" id="GO:0015074">
    <property type="term" value="P:DNA integration"/>
    <property type="evidence" value="ECO:0007669"/>
    <property type="project" value="InterPro"/>
</dbReference>
<dbReference type="GO" id="GO:0032196">
    <property type="term" value="P:transposition"/>
    <property type="evidence" value="ECO:0007669"/>
    <property type="project" value="TreeGrafter"/>
</dbReference>
<dbReference type="InterPro" id="IPR036397">
    <property type="entry name" value="RNaseH_sf"/>
</dbReference>
<protein>
    <submittedName>
        <fullName evidence="2">Putative transposase</fullName>
    </submittedName>
</protein>
<feature type="domain" description="Integrase catalytic" evidence="1">
    <location>
        <begin position="37"/>
        <end position="197"/>
    </location>
</feature>